<dbReference type="SUPFAM" id="SSF52777">
    <property type="entry name" value="CoA-dependent acyltransferases"/>
    <property type="match status" value="1"/>
</dbReference>
<evidence type="ECO:0000313" key="15">
    <source>
        <dbReference type="Proteomes" id="UP000193450"/>
    </source>
</evidence>
<protein>
    <recommendedName>
        <fullName evidence="5 11">Dihydrolipoyllysine-residue succinyltransferase component of 2-oxoglutarate dehydrogenase complex</fullName>
        <ecNumber evidence="4 11">2.3.1.61</ecNumber>
    </recommendedName>
    <alternativeName>
        <fullName evidence="11">2-oxoglutarate dehydrogenase complex component E2</fullName>
    </alternativeName>
</protein>
<evidence type="ECO:0000256" key="5">
    <source>
        <dbReference type="ARBA" id="ARBA00019511"/>
    </source>
</evidence>
<evidence type="ECO:0000256" key="11">
    <source>
        <dbReference type="RuleBase" id="RU361138"/>
    </source>
</evidence>
<dbReference type="NCBIfam" id="NF004309">
    <property type="entry name" value="PRK05704.1"/>
    <property type="match status" value="1"/>
</dbReference>
<dbReference type="Gene3D" id="2.40.50.100">
    <property type="match status" value="1"/>
</dbReference>
<evidence type="ECO:0000259" key="12">
    <source>
        <dbReference type="PROSITE" id="PS50968"/>
    </source>
</evidence>
<evidence type="ECO:0000256" key="1">
    <source>
        <dbReference type="ARBA" id="ARBA00004052"/>
    </source>
</evidence>
<dbReference type="Proteomes" id="UP000193450">
    <property type="component" value="Chromosome"/>
</dbReference>
<dbReference type="UniPathway" id="UPA00868">
    <property type="reaction ID" value="UER00840"/>
</dbReference>
<keyword evidence="9 11" id="KW-0012">Acyltransferase</keyword>
<dbReference type="Pfam" id="PF00364">
    <property type="entry name" value="Biotin_lipoyl"/>
    <property type="match status" value="1"/>
</dbReference>
<dbReference type="SUPFAM" id="SSF51230">
    <property type="entry name" value="Single hybrid motif"/>
    <property type="match status" value="1"/>
</dbReference>
<dbReference type="InterPro" id="IPR036625">
    <property type="entry name" value="E3-bd_dom_sf"/>
</dbReference>
<keyword evidence="7 11" id="KW-0808">Transferase</keyword>
<dbReference type="InterPro" id="IPR001078">
    <property type="entry name" value="2-oxoacid_DH_actylTfrase"/>
</dbReference>
<evidence type="ECO:0000256" key="4">
    <source>
        <dbReference type="ARBA" id="ARBA00012945"/>
    </source>
</evidence>
<dbReference type="EMBL" id="CP019343">
    <property type="protein sequence ID" value="ARN76124.1"/>
    <property type="molecule type" value="Genomic_DNA"/>
</dbReference>
<keyword evidence="8 11" id="KW-0450">Lipoyl</keyword>
<dbReference type="GO" id="GO:0005829">
    <property type="term" value="C:cytosol"/>
    <property type="evidence" value="ECO:0007669"/>
    <property type="project" value="TreeGrafter"/>
</dbReference>
<organism evidence="14 15">
    <name type="scientific">Oceanicoccus sagamiensis</name>
    <dbReference type="NCBI Taxonomy" id="716816"/>
    <lineage>
        <taxon>Bacteria</taxon>
        <taxon>Pseudomonadati</taxon>
        <taxon>Pseudomonadota</taxon>
        <taxon>Gammaproteobacteria</taxon>
        <taxon>Cellvibrionales</taxon>
        <taxon>Spongiibacteraceae</taxon>
        <taxon>Oceanicoccus</taxon>
    </lineage>
</organism>
<comment type="function">
    <text evidence="1 11">E2 component of the 2-oxoglutarate dehydrogenase (OGDH) complex which catalyzes the second step in the conversion of 2-oxoglutarate to succinyl-CoA and CO(2).</text>
</comment>
<comment type="similarity">
    <text evidence="3 11">Belongs to the 2-oxoacid dehydrogenase family.</text>
</comment>
<accession>A0A1X9NGH0</accession>
<dbReference type="STRING" id="716816.BST96_19690"/>
<dbReference type="PROSITE" id="PS00189">
    <property type="entry name" value="LIPOYL"/>
    <property type="match status" value="1"/>
</dbReference>
<reference evidence="14 15" key="1">
    <citation type="submission" date="2016-11" db="EMBL/GenBank/DDBJ databases">
        <title>Trade-off between light-utilization and light-protection in marine flavobacteria.</title>
        <authorList>
            <person name="Kumagai Y."/>
        </authorList>
    </citation>
    <scope>NUCLEOTIDE SEQUENCE [LARGE SCALE GENOMIC DNA]</scope>
    <source>
        <strain evidence="14 15">NBRC 107125</strain>
    </source>
</reference>
<dbReference type="InterPro" id="IPR004167">
    <property type="entry name" value="PSBD"/>
</dbReference>
<dbReference type="GO" id="GO:0006099">
    <property type="term" value="P:tricarboxylic acid cycle"/>
    <property type="evidence" value="ECO:0007669"/>
    <property type="project" value="UniProtKB-UniRule"/>
</dbReference>
<sequence>MTIEIKAPTFPESVADGTVATWHKQPGEAVSRDELLVDIETDKVVLEIVAPADGAISEIIKAEGDTVLSDELIGHFEEGAGAVPTPEAEPAAATEPAASAEIKLSPAARKMVEENNLKGVAIVATGKGGLVTKEDVVKHLSNATPAAPAATAAAPAPIMEMDAGDKIEKRVPMTRLRKRIAERLLEATSTTAMLTTFNEVNMEPVMTLRKQYKDLFEKTHNGVRLGFMGFFVKAACEALKRYPAVNASIDGDDIVYHGYQDIGVAVSSDKGLVVPVLRDVENMGLATVEDTIRSYGSRARDGKLGLEEMQGGTFTITNGGVFGSLLSTPILNPPQTAILGMHKIQDRPMAVNGEVKILPMMYLALSYDHRLIDGKEAVQFLVCIKELLEDPARILLEI</sequence>
<dbReference type="Gene3D" id="3.30.559.10">
    <property type="entry name" value="Chloramphenicol acetyltransferase-like domain"/>
    <property type="match status" value="1"/>
</dbReference>
<dbReference type="InterPro" id="IPR023213">
    <property type="entry name" value="CAT-like_dom_sf"/>
</dbReference>
<evidence type="ECO:0000256" key="6">
    <source>
        <dbReference type="ARBA" id="ARBA00022532"/>
    </source>
</evidence>
<dbReference type="FunFam" id="3.30.559.10:FF:000007">
    <property type="entry name" value="Dihydrolipoamide acetyltransferase component of pyruvate dehydrogenase complex"/>
    <property type="match status" value="1"/>
</dbReference>
<dbReference type="RefSeq" id="WP_085760325.1">
    <property type="nucleotide sequence ID" value="NZ_CP019343.1"/>
</dbReference>
<evidence type="ECO:0000256" key="7">
    <source>
        <dbReference type="ARBA" id="ARBA00022679"/>
    </source>
</evidence>
<dbReference type="PANTHER" id="PTHR43416:SF5">
    <property type="entry name" value="DIHYDROLIPOYLLYSINE-RESIDUE SUCCINYLTRANSFERASE COMPONENT OF 2-OXOGLUTARATE DEHYDROGENASE COMPLEX, MITOCHONDRIAL"/>
    <property type="match status" value="1"/>
</dbReference>
<dbReference type="EC" id="2.3.1.61" evidence="4 11"/>
<dbReference type="InterPro" id="IPR006255">
    <property type="entry name" value="SucB"/>
</dbReference>
<dbReference type="PROSITE" id="PS51826">
    <property type="entry name" value="PSBD"/>
    <property type="match status" value="1"/>
</dbReference>
<name>A0A1X9NGH0_9GAMM</name>
<dbReference type="InterPro" id="IPR000089">
    <property type="entry name" value="Biotin_lipoyl"/>
</dbReference>
<dbReference type="Gene3D" id="4.10.320.10">
    <property type="entry name" value="E3-binding domain"/>
    <property type="match status" value="1"/>
</dbReference>
<dbReference type="OrthoDB" id="9805770at2"/>
<dbReference type="CDD" id="cd06849">
    <property type="entry name" value="lipoyl_domain"/>
    <property type="match status" value="1"/>
</dbReference>
<keyword evidence="15" id="KW-1185">Reference proteome</keyword>
<dbReference type="PANTHER" id="PTHR43416">
    <property type="entry name" value="DIHYDROLIPOYLLYSINE-RESIDUE SUCCINYLTRANSFERASE COMPONENT OF 2-OXOGLUTARATE DEHYDROGENASE COMPLEX, MITOCHONDRIAL-RELATED"/>
    <property type="match status" value="1"/>
</dbReference>
<feature type="domain" description="Peripheral subunit-binding (PSBD)" evidence="13">
    <location>
        <begin position="103"/>
        <end position="140"/>
    </location>
</feature>
<dbReference type="SUPFAM" id="SSF47005">
    <property type="entry name" value="Peripheral subunit-binding domain of 2-oxo acid dehydrogenase complex"/>
    <property type="match status" value="1"/>
</dbReference>
<evidence type="ECO:0000256" key="3">
    <source>
        <dbReference type="ARBA" id="ARBA00007317"/>
    </source>
</evidence>
<feature type="domain" description="Lipoyl-binding" evidence="12">
    <location>
        <begin position="2"/>
        <end position="77"/>
    </location>
</feature>
<dbReference type="GO" id="GO:0004149">
    <property type="term" value="F:dihydrolipoyllysine-residue succinyltransferase activity"/>
    <property type="evidence" value="ECO:0007669"/>
    <property type="project" value="UniProtKB-UniRule"/>
</dbReference>
<comment type="cofactor">
    <cofactor evidence="11">
        <name>(R)-lipoate</name>
        <dbReference type="ChEBI" id="CHEBI:83088"/>
    </cofactor>
    <text evidence="11">Binds 1 lipoyl cofactor covalently.</text>
</comment>
<gene>
    <name evidence="14" type="ORF">BST96_19690</name>
</gene>
<dbReference type="InterPro" id="IPR050537">
    <property type="entry name" value="2-oxoacid_dehydrogenase"/>
</dbReference>
<dbReference type="Pfam" id="PF02817">
    <property type="entry name" value="E3_binding"/>
    <property type="match status" value="1"/>
</dbReference>
<dbReference type="KEGG" id="osg:BST96_19690"/>
<evidence type="ECO:0000256" key="10">
    <source>
        <dbReference type="ARBA" id="ARBA00052761"/>
    </source>
</evidence>
<dbReference type="InterPro" id="IPR003016">
    <property type="entry name" value="2-oxoA_DH_lipoyl-BS"/>
</dbReference>
<comment type="pathway">
    <text evidence="2 11">Amino-acid degradation; L-lysine degradation via saccharopine pathway; glutaryl-CoA from L-lysine: step 6/6.</text>
</comment>
<keyword evidence="6 11" id="KW-0816">Tricarboxylic acid cycle</keyword>
<evidence type="ECO:0000256" key="8">
    <source>
        <dbReference type="ARBA" id="ARBA00022823"/>
    </source>
</evidence>
<evidence type="ECO:0000313" key="14">
    <source>
        <dbReference type="EMBL" id="ARN76124.1"/>
    </source>
</evidence>
<dbReference type="GO" id="GO:0045252">
    <property type="term" value="C:oxoglutarate dehydrogenase complex"/>
    <property type="evidence" value="ECO:0007669"/>
    <property type="project" value="UniProtKB-UniRule"/>
</dbReference>
<dbReference type="NCBIfam" id="TIGR01347">
    <property type="entry name" value="sucB"/>
    <property type="match status" value="1"/>
</dbReference>
<evidence type="ECO:0000256" key="2">
    <source>
        <dbReference type="ARBA" id="ARBA00005145"/>
    </source>
</evidence>
<evidence type="ECO:0000259" key="13">
    <source>
        <dbReference type="PROSITE" id="PS51826"/>
    </source>
</evidence>
<dbReference type="AlphaFoldDB" id="A0A1X9NGH0"/>
<dbReference type="InterPro" id="IPR011053">
    <property type="entry name" value="Single_hybrid_motif"/>
</dbReference>
<proteinExistence type="inferred from homology"/>
<dbReference type="Pfam" id="PF00198">
    <property type="entry name" value="2-oxoacid_dh"/>
    <property type="match status" value="1"/>
</dbReference>
<dbReference type="GO" id="GO:0033512">
    <property type="term" value="P:L-lysine catabolic process to acetyl-CoA via saccharopine"/>
    <property type="evidence" value="ECO:0007669"/>
    <property type="project" value="UniProtKB-UniRule"/>
</dbReference>
<evidence type="ECO:0000256" key="9">
    <source>
        <dbReference type="ARBA" id="ARBA00023315"/>
    </source>
</evidence>
<comment type="catalytic activity">
    <reaction evidence="10 11">
        <text>N(6)-[(R)-dihydrolipoyl]-L-lysyl-[protein] + succinyl-CoA = N(6)-[(R)-S(8)-succinyldihydrolipoyl]-L-lysyl-[protein] + CoA</text>
        <dbReference type="Rhea" id="RHEA:15213"/>
        <dbReference type="Rhea" id="RHEA-COMP:10475"/>
        <dbReference type="Rhea" id="RHEA-COMP:20092"/>
        <dbReference type="ChEBI" id="CHEBI:57287"/>
        <dbReference type="ChEBI" id="CHEBI:57292"/>
        <dbReference type="ChEBI" id="CHEBI:83100"/>
        <dbReference type="ChEBI" id="CHEBI:83120"/>
        <dbReference type="EC" id="2.3.1.61"/>
    </reaction>
</comment>
<dbReference type="PROSITE" id="PS50968">
    <property type="entry name" value="BIOTINYL_LIPOYL"/>
    <property type="match status" value="1"/>
</dbReference>